<name>A0A0P0YXL3_9HYPH</name>
<dbReference type="InterPro" id="IPR010982">
    <property type="entry name" value="Lambda_DNA-bd_dom_sf"/>
</dbReference>
<organism evidence="3">
    <name type="scientific">Aureimonas altamirensis</name>
    <dbReference type="NCBI Taxonomy" id="370622"/>
    <lineage>
        <taxon>Bacteria</taxon>
        <taxon>Pseudomonadati</taxon>
        <taxon>Pseudomonadota</taxon>
        <taxon>Alphaproteobacteria</taxon>
        <taxon>Hyphomicrobiales</taxon>
        <taxon>Aurantimonadaceae</taxon>
        <taxon>Aureimonas</taxon>
    </lineage>
</organism>
<keyword evidence="1" id="KW-0238">DNA-binding</keyword>
<dbReference type="Pfam" id="PF01381">
    <property type="entry name" value="HTH_3"/>
    <property type="match status" value="1"/>
</dbReference>
<dbReference type="GO" id="GO:0003700">
    <property type="term" value="F:DNA-binding transcription factor activity"/>
    <property type="evidence" value="ECO:0007669"/>
    <property type="project" value="TreeGrafter"/>
</dbReference>
<evidence type="ECO:0000256" key="1">
    <source>
        <dbReference type="ARBA" id="ARBA00023125"/>
    </source>
</evidence>
<evidence type="ECO:0000313" key="3">
    <source>
        <dbReference type="EMBL" id="BAT26326.1"/>
    </source>
</evidence>
<dbReference type="Gene3D" id="1.10.260.40">
    <property type="entry name" value="lambda repressor-like DNA-binding domains"/>
    <property type="match status" value="1"/>
</dbReference>
<feature type="domain" description="HTH cro/C1-type" evidence="2">
    <location>
        <begin position="68"/>
        <end position="122"/>
    </location>
</feature>
<dbReference type="RefSeq" id="WP_060607440.1">
    <property type="nucleotide sequence ID" value="NZ_BBWQ01000018.1"/>
</dbReference>
<accession>A0A0P0YXL3</accession>
<proteinExistence type="predicted"/>
<dbReference type="PROSITE" id="PS50943">
    <property type="entry name" value="HTH_CROC1"/>
    <property type="match status" value="1"/>
</dbReference>
<dbReference type="EMBL" id="LC066371">
    <property type="protein sequence ID" value="BAT26326.1"/>
    <property type="molecule type" value="Genomic_DNA"/>
</dbReference>
<dbReference type="CDD" id="cd00093">
    <property type="entry name" value="HTH_XRE"/>
    <property type="match status" value="1"/>
</dbReference>
<dbReference type="PANTHER" id="PTHR46797:SF1">
    <property type="entry name" value="METHYLPHOSPHONATE SYNTHASE"/>
    <property type="match status" value="1"/>
</dbReference>
<dbReference type="GO" id="GO:0003677">
    <property type="term" value="F:DNA binding"/>
    <property type="evidence" value="ECO:0007669"/>
    <property type="project" value="UniProtKB-KW"/>
</dbReference>
<evidence type="ECO:0000259" key="2">
    <source>
        <dbReference type="PROSITE" id="PS50943"/>
    </source>
</evidence>
<dbReference type="AlphaFoldDB" id="A0A0P0YXL3"/>
<protein>
    <submittedName>
        <fullName evidence="3">Transcriptional regulator, XRE family</fullName>
    </submittedName>
</protein>
<dbReference type="PANTHER" id="PTHR46797">
    <property type="entry name" value="HTH-TYPE TRANSCRIPTIONAL REGULATOR"/>
    <property type="match status" value="1"/>
</dbReference>
<reference evidence="3" key="1">
    <citation type="journal article" date="2015" name="Proc. Natl. Acad. Sci. U.S.A.">
        <title>Bacterial clade with the ribosomal RNA operon on a small plasmid rather than the chromosome.</title>
        <authorList>
            <person name="Anda M."/>
            <person name="Ohtsubo Y."/>
            <person name="Okubo T."/>
            <person name="Sugawara M."/>
            <person name="Nagata Y."/>
            <person name="Tsuda M."/>
            <person name="Minamisawa K."/>
            <person name="Mitsui H."/>
        </authorList>
    </citation>
    <scope>NUCLEOTIDE SEQUENCE</scope>
    <source>
        <strain evidence="3">DSM 21988</strain>
    </source>
</reference>
<sequence>MSVQYITTPAGETLAVLPKSEYEALIERLEDIVDLAAAADVLARINKGEEELIPAAVVKRIVDGESKVRVWREHRGMSVTALAKASGLSQAYVSQIENGARAARPDKRAAIAEALNLAVDDLF</sequence>
<dbReference type="InterPro" id="IPR050807">
    <property type="entry name" value="TransReg_Diox_bact_type"/>
</dbReference>
<dbReference type="SMART" id="SM00530">
    <property type="entry name" value="HTH_XRE"/>
    <property type="match status" value="1"/>
</dbReference>
<dbReference type="GO" id="GO:0005829">
    <property type="term" value="C:cytosol"/>
    <property type="evidence" value="ECO:0007669"/>
    <property type="project" value="TreeGrafter"/>
</dbReference>
<dbReference type="InterPro" id="IPR001387">
    <property type="entry name" value="Cro/C1-type_HTH"/>
</dbReference>
<dbReference type="SUPFAM" id="SSF47413">
    <property type="entry name" value="lambda repressor-like DNA-binding domains"/>
    <property type="match status" value="1"/>
</dbReference>